<keyword evidence="4" id="KW-1185">Reference proteome</keyword>
<proteinExistence type="predicted"/>
<dbReference type="InterPro" id="IPR011250">
    <property type="entry name" value="OMP/PagP_B-barrel"/>
</dbReference>
<dbReference type="SUPFAM" id="SSF56925">
    <property type="entry name" value="OMPA-like"/>
    <property type="match status" value="1"/>
</dbReference>
<comment type="caution">
    <text evidence="3">The sequence shown here is derived from an EMBL/GenBank/DDBJ whole genome shotgun (WGS) entry which is preliminary data.</text>
</comment>
<evidence type="ECO:0000313" key="3">
    <source>
        <dbReference type="EMBL" id="MFC4633805.1"/>
    </source>
</evidence>
<keyword evidence="1" id="KW-0732">Signal</keyword>
<evidence type="ECO:0000256" key="1">
    <source>
        <dbReference type="ARBA" id="ARBA00022729"/>
    </source>
</evidence>
<reference evidence="4" key="1">
    <citation type="journal article" date="2019" name="Int. J. Syst. Evol. Microbiol.">
        <title>The Global Catalogue of Microorganisms (GCM) 10K type strain sequencing project: providing services to taxonomists for standard genome sequencing and annotation.</title>
        <authorList>
            <consortium name="The Broad Institute Genomics Platform"/>
            <consortium name="The Broad Institute Genome Sequencing Center for Infectious Disease"/>
            <person name="Wu L."/>
            <person name="Ma J."/>
        </authorList>
    </citation>
    <scope>NUCLEOTIDE SEQUENCE [LARGE SCALE GENOMIC DNA]</scope>
    <source>
        <strain evidence="4">YJ-61-S</strain>
    </source>
</reference>
<sequence>MKNHILFCAIFCVFFYQNGFSQLEKGDRLFTVTLAPYPTTSNGEKDFGMIVKADAEFLLTNRLSFVTSGFYSNNTTFDNVSGISFNAFGIVPSLQYYAMNKEKWSVYGLAGYGFGFTDRNFRGSQNSAITVVTLGAGVHYKLKNKWYLKFQLPYFKAQNISFGFTEVEGIAPFIGVSYLL</sequence>
<dbReference type="RefSeq" id="WP_379978030.1">
    <property type="nucleotide sequence ID" value="NZ_JBHSFV010000003.1"/>
</dbReference>
<organism evidence="3 4">
    <name type="scientific">Dokdonia ponticola</name>
    <dbReference type="NCBI Taxonomy" id="2041041"/>
    <lineage>
        <taxon>Bacteria</taxon>
        <taxon>Pseudomonadati</taxon>
        <taxon>Bacteroidota</taxon>
        <taxon>Flavobacteriia</taxon>
        <taxon>Flavobacteriales</taxon>
        <taxon>Flavobacteriaceae</taxon>
        <taxon>Dokdonia</taxon>
    </lineage>
</organism>
<evidence type="ECO:0000259" key="2">
    <source>
        <dbReference type="Pfam" id="PF13505"/>
    </source>
</evidence>
<accession>A0ABV9HW90</accession>
<evidence type="ECO:0000313" key="4">
    <source>
        <dbReference type="Proteomes" id="UP001596043"/>
    </source>
</evidence>
<dbReference type="InterPro" id="IPR027385">
    <property type="entry name" value="Beta-barrel_OMP"/>
</dbReference>
<dbReference type="Proteomes" id="UP001596043">
    <property type="component" value="Unassembled WGS sequence"/>
</dbReference>
<name>A0ABV9HW90_9FLAO</name>
<dbReference type="Pfam" id="PF13505">
    <property type="entry name" value="OMP_b-brl"/>
    <property type="match status" value="1"/>
</dbReference>
<dbReference type="EMBL" id="JBHSFV010000003">
    <property type="protein sequence ID" value="MFC4633805.1"/>
    <property type="molecule type" value="Genomic_DNA"/>
</dbReference>
<gene>
    <name evidence="3" type="ORF">ACFO3O_07795</name>
</gene>
<dbReference type="Gene3D" id="2.40.160.20">
    <property type="match status" value="1"/>
</dbReference>
<protein>
    <submittedName>
        <fullName evidence="3">Outer membrane beta-barrel protein</fullName>
    </submittedName>
</protein>
<feature type="domain" description="Outer membrane protein beta-barrel" evidence="2">
    <location>
        <begin position="47"/>
        <end position="157"/>
    </location>
</feature>